<comment type="caution">
    <text evidence="2">The sequence shown here is derived from an EMBL/GenBank/DDBJ whole genome shotgun (WGS) entry which is preliminary data.</text>
</comment>
<name>A0ABQ2SC53_9DEIO</name>
<organism evidence="2 3">
    <name type="scientific">Deinococcus sedimenti</name>
    <dbReference type="NCBI Taxonomy" id="1867090"/>
    <lineage>
        <taxon>Bacteria</taxon>
        <taxon>Thermotogati</taxon>
        <taxon>Deinococcota</taxon>
        <taxon>Deinococci</taxon>
        <taxon>Deinococcales</taxon>
        <taxon>Deinococcaceae</taxon>
        <taxon>Deinococcus</taxon>
    </lineage>
</organism>
<dbReference type="PROSITE" id="PS51257">
    <property type="entry name" value="PROKAR_LIPOPROTEIN"/>
    <property type="match status" value="1"/>
</dbReference>
<evidence type="ECO:0000313" key="2">
    <source>
        <dbReference type="EMBL" id="GGS10662.1"/>
    </source>
</evidence>
<feature type="signal peptide" evidence="1">
    <location>
        <begin position="1"/>
        <end position="18"/>
    </location>
</feature>
<dbReference type="InterPro" id="IPR021452">
    <property type="entry name" value="DUF3103"/>
</dbReference>
<evidence type="ECO:0000313" key="3">
    <source>
        <dbReference type="Proteomes" id="UP000644548"/>
    </source>
</evidence>
<evidence type="ECO:0008006" key="4">
    <source>
        <dbReference type="Google" id="ProtNLM"/>
    </source>
</evidence>
<dbReference type="Pfam" id="PF11301">
    <property type="entry name" value="DUF3103"/>
    <property type="match status" value="1"/>
</dbReference>
<protein>
    <recommendedName>
        <fullName evidence="4">DUF3103 family protein</fullName>
    </recommendedName>
</protein>
<keyword evidence="1" id="KW-0732">Signal</keyword>
<reference evidence="3" key="1">
    <citation type="journal article" date="2019" name="Int. J. Syst. Evol. Microbiol.">
        <title>The Global Catalogue of Microorganisms (GCM) 10K type strain sequencing project: providing services to taxonomists for standard genome sequencing and annotation.</title>
        <authorList>
            <consortium name="The Broad Institute Genomics Platform"/>
            <consortium name="The Broad Institute Genome Sequencing Center for Infectious Disease"/>
            <person name="Wu L."/>
            <person name="Ma J."/>
        </authorList>
    </citation>
    <scope>NUCLEOTIDE SEQUENCE [LARGE SCALE GENOMIC DNA]</scope>
    <source>
        <strain evidence="3">JCM 31405</strain>
    </source>
</reference>
<evidence type="ECO:0000256" key="1">
    <source>
        <dbReference type="SAM" id="SignalP"/>
    </source>
</evidence>
<dbReference type="RefSeq" id="WP_189074974.1">
    <property type="nucleotide sequence ID" value="NZ_BMQN01000030.1"/>
</dbReference>
<keyword evidence="3" id="KW-1185">Reference proteome</keyword>
<gene>
    <name evidence="2" type="ORF">GCM10008960_40890</name>
</gene>
<dbReference type="Proteomes" id="UP000644548">
    <property type="component" value="Unassembled WGS sequence"/>
</dbReference>
<accession>A0ABQ2SC53</accession>
<sequence length="334" mass="35219">MLLSRLLPVSLTLSLLLAACDQPTTPAPTTSAPATPGAAAPTVMATQARTNAALHTVARQLAATLTDPALRTLIAEQAALKFDGDTEVLYRTLAPLPAGGRTFAQALSSGVGAQALGDLTAQIPNLQVAVRGAAWDPARTVPWVAVAAEGGDEYAPVTAYDAQGRAHVLDGRVTPDVPVVVVGVNERVDATGAVPQQAPLPSPSISAQSCYQVKLVRLDLYDDMEPWTKGSAEIWVAVKGSGIGWHGQLTMVTEPGDYLDAIQVFGCTDGDVRFYWYEKDGSNFDFEISVGGYGFGIKIDDSNDFLGSTTMRKALFEGTTVDAVNLGNLKQYTH</sequence>
<proteinExistence type="predicted"/>
<dbReference type="EMBL" id="BMQN01000030">
    <property type="protein sequence ID" value="GGS10662.1"/>
    <property type="molecule type" value="Genomic_DNA"/>
</dbReference>
<feature type="chain" id="PRO_5046378504" description="DUF3103 family protein" evidence="1">
    <location>
        <begin position="19"/>
        <end position="334"/>
    </location>
</feature>